<evidence type="ECO:0000313" key="1">
    <source>
        <dbReference type="EMBL" id="KAE9530553.1"/>
    </source>
</evidence>
<organism evidence="1 2">
    <name type="scientific">Aphis glycines</name>
    <name type="common">Soybean aphid</name>
    <dbReference type="NCBI Taxonomy" id="307491"/>
    <lineage>
        <taxon>Eukaryota</taxon>
        <taxon>Metazoa</taxon>
        <taxon>Ecdysozoa</taxon>
        <taxon>Arthropoda</taxon>
        <taxon>Hexapoda</taxon>
        <taxon>Insecta</taxon>
        <taxon>Pterygota</taxon>
        <taxon>Neoptera</taxon>
        <taxon>Paraneoptera</taxon>
        <taxon>Hemiptera</taxon>
        <taxon>Sternorrhyncha</taxon>
        <taxon>Aphidomorpha</taxon>
        <taxon>Aphidoidea</taxon>
        <taxon>Aphididae</taxon>
        <taxon>Aphidini</taxon>
        <taxon>Aphis</taxon>
        <taxon>Aphis</taxon>
    </lineage>
</organism>
<accession>A0A6G0TC84</accession>
<dbReference type="AlphaFoldDB" id="A0A6G0TC84"/>
<evidence type="ECO:0000313" key="2">
    <source>
        <dbReference type="Proteomes" id="UP000475862"/>
    </source>
</evidence>
<sequence length="190" mass="21705">MRNITNRLTVEWFENNNNYHIVTLTSAIYYTNKIALCSISNKLTGSTDENWSAIRTLSVPDHRRSIMKHLASGQLNMHAQKLVVGIVKKKIVCLAVVLLCLQFHCSIVQPTYYTIKLLIVDDKKYNTTISTRSFKCFITKICFHKKTCQRWRIQYFNIMFHQILIEGCGFAAEFKVDGSIPPVGGGLLAI</sequence>
<reference evidence="1 2" key="1">
    <citation type="submission" date="2019-08" db="EMBL/GenBank/DDBJ databases">
        <title>The genome of the soybean aphid Biotype 1, its phylome, world population structure and adaptation to the North American continent.</title>
        <authorList>
            <person name="Giordano R."/>
            <person name="Donthu R.K."/>
            <person name="Hernandez A.G."/>
            <person name="Wright C.L."/>
            <person name="Zimin A.V."/>
        </authorList>
    </citation>
    <scope>NUCLEOTIDE SEQUENCE [LARGE SCALE GENOMIC DNA]</scope>
    <source>
        <tissue evidence="1">Whole aphids</tissue>
    </source>
</reference>
<comment type="caution">
    <text evidence="1">The sequence shown here is derived from an EMBL/GenBank/DDBJ whole genome shotgun (WGS) entry which is preliminary data.</text>
</comment>
<protein>
    <submittedName>
        <fullName evidence="1">Uncharacterized protein</fullName>
    </submittedName>
</protein>
<proteinExistence type="predicted"/>
<dbReference type="Proteomes" id="UP000475862">
    <property type="component" value="Unassembled WGS sequence"/>
</dbReference>
<gene>
    <name evidence="1" type="ORF">AGLY_011015</name>
</gene>
<name>A0A6G0TC84_APHGL</name>
<dbReference type="EMBL" id="VYZN01000042">
    <property type="protein sequence ID" value="KAE9530553.1"/>
    <property type="molecule type" value="Genomic_DNA"/>
</dbReference>
<keyword evidence="2" id="KW-1185">Reference proteome</keyword>